<dbReference type="AlphaFoldDB" id="A0A8T3AV27"/>
<dbReference type="GO" id="GO:0006355">
    <property type="term" value="P:regulation of DNA-templated transcription"/>
    <property type="evidence" value="ECO:0007669"/>
    <property type="project" value="InterPro"/>
</dbReference>
<dbReference type="Pfam" id="PF03004">
    <property type="entry name" value="Transposase_24"/>
    <property type="match status" value="1"/>
</dbReference>
<dbReference type="Pfam" id="PF06507">
    <property type="entry name" value="ARF_AD"/>
    <property type="match status" value="1"/>
</dbReference>
<dbReference type="SMR" id="A0A8T3AV27"/>
<protein>
    <recommendedName>
        <fullName evidence="5">Transposase Tnp1/En/Spm-like domain-containing protein</fullName>
    </recommendedName>
</protein>
<evidence type="ECO:0008006" key="5">
    <source>
        <dbReference type="Google" id="ProtNLM"/>
    </source>
</evidence>
<sequence>MTPHTRTHVRNTGCREQTEVEIDVPTNTTENYVAGTSNEEQKRKRGPTYMCRTIARNGKYAPIDIRSWDQMPKSLKKNMLEVVQEKFEITRGSEVWVLQSIGKKWRNWKADVKSRYYDPNMPTELQLCNVPKRILKDQWKNLLSYWNSEESKCISERNKKSRSKKSLMHITGKRSFGQVREDQEKSIGHSPTRVEMFERCYTKEGITNNIDACEALEKMKEIRSQTSQTEDVGRDDIFSKVLGNDKVGRVRMYGFGVTPYVAWGEIPNRSSTYRLIEGYKEAFEKMEKQVQEQGEVIAKMKLDMQSTQHATNSTSLRATQYSENGDVHSFNDSAHIQVGTKVAVKSVLDSTKIVAIGYVQSMDPTHMVGNYPLGPNWCSVHINIPVNWEEHLIRPYSTLTTIGHAIGTDVAWPQALYMESLKNNHSIGMRFKMRFEGEEAPEQRFTGTIVGMGDVDSNCWSGSKWRCLKGKRYKSSMAALFIQVEMVARLELVIEVEELGRDARCTR</sequence>
<dbReference type="InterPro" id="IPR010525">
    <property type="entry name" value="ARF_dom"/>
</dbReference>
<dbReference type="GO" id="GO:0005634">
    <property type="term" value="C:nucleus"/>
    <property type="evidence" value="ECO:0007669"/>
    <property type="project" value="InterPro"/>
</dbReference>
<dbReference type="Proteomes" id="UP000829196">
    <property type="component" value="Unassembled WGS sequence"/>
</dbReference>
<evidence type="ECO:0000313" key="3">
    <source>
        <dbReference type="EMBL" id="KAI0499914.1"/>
    </source>
</evidence>
<proteinExistence type="predicted"/>
<dbReference type="GO" id="GO:0003677">
    <property type="term" value="F:DNA binding"/>
    <property type="evidence" value="ECO:0007669"/>
    <property type="project" value="InterPro"/>
</dbReference>
<dbReference type="GO" id="GO:0009725">
    <property type="term" value="P:response to hormone"/>
    <property type="evidence" value="ECO:0007669"/>
    <property type="project" value="InterPro"/>
</dbReference>
<comment type="caution">
    <text evidence="3">The sequence shown here is derived from an EMBL/GenBank/DDBJ whole genome shotgun (WGS) entry which is preliminary data.</text>
</comment>
<evidence type="ECO:0000313" key="4">
    <source>
        <dbReference type="Proteomes" id="UP000829196"/>
    </source>
</evidence>
<feature type="domain" description="Auxin response factor" evidence="2">
    <location>
        <begin position="416"/>
        <end position="469"/>
    </location>
</feature>
<accession>A0A8T3AV27</accession>
<dbReference type="InterPro" id="IPR004264">
    <property type="entry name" value="Transposase_23"/>
</dbReference>
<gene>
    <name evidence="3" type="ORF">KFK09_018122</name>
</gene>
<dbReference type="EMBL" id="JAGYWB010000013">
    <property type="protein sequence ID" value="KAI0499914.1"/>
    <property type="molecule type" value="Genomic_DNA"/>
</dbReference>
<name>A0A8T3AV27_DENNO</name>
<reference evidence="3" key="1">
    <citation type="journal article" date="2022" name="Front. Genet.">
        <title>Chromosome-Scale Assembly of the Dendrobium nobile Genome Provides Insights Into the Molecular Mechanism of the Biosynthesis of the Medicinal Active Ingredient of Dendrobium.</title>
        <authorList>
            <person name="Xu Q."/>
            <person name="Niu S.-C."/>
            <person name="Li K.-L."/>
            <person name="Zheng P.-J."/>
            <person name="Zhang X.-J."/>
            <person name="Jia Y."/>
            <person name="Liu Y."/>
            <person name="Niu Y.-X."/>
            <person name="Yu L.-H."/>
            <person name="Chen D.-F."/>
            <person name="Zhang G.-Q."/>
        </authorList>
    </citation>
    <scope>NUCLEOTIDE SEQUENCE</scope>
    <source>
        <tissue evidence="3">Leaf</tissue>
    </source>
</reference>
<keyword evidence="4" id="KW-1185">Reference proteome</keyword>
<evidence type="ECO:0000259" key="1">
    <source>
        <dbReference type="Pfam" id="PF03017"/>
    </source>
</evidence>
<organism evidence="3 4">
    <name type="scientific">Dendrobium nobile</name>
    <name type="common">Orchid</name>
    <dbReference type="NCBI Taxonomy" id="94219"/>
    <lineage>
        <taxon>Eukaryota</taxon>
        <taxon>Viridiplantae</taxon>
        <taxon>Streptophyta</taxon>
        <taxon>Embryophyta</taxon>
        <taxon>Tracheophyta</taxon>
        <taxon>Spermatophyta</taxon>
        <taxon>Magnoliopsida</taxon>
        <taxon>Liliopsida</taxon>
        <taxon>Asparagales</taxon>
        <taxon>Orchidaceae</taxon>
        <taxon>Epidendroideae</taxon>
        <taxon>Malaxideae</taxon>
        <taxon>Dendrobiinae</taxon>
        <taxon>Dendrobium</taxon>
    </lineage>
</organism>
<dbReference type="Gene3D" id="2.30.30.1040">
    <property type="match status" value="1"/>
</dbReference>
<evidence type="ECO:0000259" key="2">
    <source>
        <dbReference type="Pfam" id="PF06507"/>
    </source>
</evidence>
<dbReference type="PANTHER" id="PTHR33144:SF55">
    <property type="entry name" value="CHROMATIN REMODELER BROMODOMAIN FAMILY"/>
    <property type="match status" value="1"/>
</dbReference>
<dbReference type="Pfam" id="PF03017">
    <property type="entry name" value="Transposase_23"/>
    <property type="match status" value="1"/>
</dbReference>
<dbReference type="PANTHER" id="PTHR33144">
    <property type="entry name" value="OS10G0409366 PROTEIN-RELATED"/>
    <property type="match status" value="1"/>
</dbReference>
<feature type="domain" description="Transposase Tnp1/En/Spm-like" evidence="1">
    <location>
        <begin position="346"/>
        <end position="406"/>
    </location>
</feature>
<dbReference type="InterPro" id="IPR004252">
    <property type="entry name" value="Probable_transposase_24"/>
</dbReference>
<dbReference type="OrthoDB" id="1928202at2759"/>